<dbReference type="AlphaFoldDB" id="A0AAD5JIP0"/>
<keyword evidence="1" id="KW-1133">Transmembrane helix</keyword>
<reference evidence="2" key="2">
    <citation type="submission" date="2023-02" db="EMBL/GenBank/DDBJ databases">
        <authorList>
            <person name="Swenson N.G."/>
            <person name="Wegrzyn J.L."/>
            <person name="Mcevoy S.L."/>
        </authorList>
    </citation>
    <scope>NUCLEOTIDE SEQUENCE</scope>
    <source>
        <strain evidence="2">91603</strain>
        <tissue evidence="2">Leaf</tissue>
    </source>
</reference>
<organism evidence="2 3">
    <name type="scientific">Acer negundo</name>
    <name type="common">Box elder</name>
    <dbReference type="NCBI Taxonomy" id="4023"/>
    <lineage>
        <taxon>Eukaryota</taxon>
        <taxon>Viridiplantae</taxon>
        <taxon>Streptophyta</taxon>
        <taxon>Embryophyta</taxon>
        <taxon>Tracheophyta</taxon>
        <taxon>Spermatophyta</taxon>
        <taxon>Magnoliopsida</taxon>
        <taxon>eudicotyledons</taxon>
        <taxon>Gunneridae</taxon>
        <taxon>Pentapetalae</taxon>
        <taxon>rosids</taxon>
        <taxon>malvids</taxon>
        <taxon>Sapindales</taxon>
        <taxon>Sapindaceae</taxon>
        <taxon>Hippocastanoideae</taxon>
        <taxon>Acereae</taxon>
        <taxon>Acer</taxon>
    </lineage>
</organism>
<accession>A0AAD5JIP0</accession>
<sequence>MDRTHPWRSFSDDSTAIVSEADDDYMIKIQNFGGRHFERAVHMNIISCLSFMQGVMLLCRINRSMRSWGAMKRTVCFDI</sequence>
<keyword evidence="1" id="KW-0812">Transmembrane</keyword>
<feature type="transmembrane region" description="Helical" evidence="1">
    <location>
        <begin position="41"/>
        <end position="61"/>
    </location>
</feature>
<dbReference type="EMBL" id="JAJSOW010000001">
    <property type="protein sequence ID" value="KAI9201273.1"/>
    <property type="molecule type" value="Genomic_DNA"/>
</dbReference>
<proteinExistence type="predicted"/>
<evidence type="ECO:0000313" key="2">
    <source>
        <dbReference type="EMBL" id="KAI9201273.1"/>
    </source>
</evidence>
<evidence type="ECO:0000256" key="1">
    <source>
        <dbReference type="SAM" id="Phobius"/>
    </source>
</evidence>
<keyword evidence="3" id="KW-1185">Reference proteome</keyword>
<comment type="caution">
    <text evidence="2">The sequence shown here is derived from an EMBL/GenBank/DDBJ whole genome shotgun (WGS) entry which is preliminary data.</text>
</comment>
<evidence type="ECO:0000313" key="3">
    <source>
        <dbReference type="Proteomes" id="UP001064489"/>
    </source>
</evidence>
<name>A0AAD5JIP0_ACENE</name>
<gene>
    <name evidence="2" type="ORF">LWI28_021017</name>
</gene>
<dbReference type="Proteomes" id="UP001064489">
    <property type="component" value="Chromosome 9"/>
</dbReference>
<protein>
    <submittedName>
        <fullName evidence="2">Uncharacterized protein</fullName>
    </submittedName>
</protein>
<keyword evidence="1" id="KW-0472">Membrane</keyword>
<reference evidence="2" key="1">
    <citation type="journal article" date="2022" name="Plant J.">
        <title>Strategies of tolerance reflected in two North American maple genomes.</title>
        <authorList>
            <person name="McEvoy S.L."/>
            <person name="Sezen U.U."/>
            <person name="Trouern-Trend A."/>
            <person name="McMahon S.M."/>
            <person name="Schaberg P.G."/>
            <person name="Yang J."/>
            <person name="Wegrzyn J.L."/>
            <person name="Swenson N.G."/>
        </authorList>
    </citation>
    <scope>NUCLEOTIDE SEQUENCE</scope>
    <source>
        <strain evidence="2">91603</strain>
    </source>
</reference>